<dbReference type="GO" id="GO:0071281">
    <property type="term" value="P:cellular response to iron ion"/>
    <property type="evidence" value="ECO:0007669"/>
    <property type="project" value="TreeGrafter"/>
</dbReference>
<dbReference type="SUPFAM" id="SSF53807">
    <property type="entry name" value="Helical backbone' metal receptor"/>
    <property type="match status" value="1"/>
</dbReference>
<dbReference type="Pfam" id="PF01497">
    <property type="entry name" value="Peripla_BP_2"/>
    <property type="match status" value="1"/>
</dbReference>
<evidence type="ECO:0000259" key="2">
    <source>
        <dbReference type="PROSITE" id="PS50983"/>
    </source>
</evidence>
<evidence type="ECO:0000256" key="1">
    <source>
        <dbReference type="SAM" id="SignalP"/>
    </source>
</evidence>
<dbReference type="PROSITE" id="PS50983">
    <property type="entry name" value="FE_B12_PBP"/>
    <property type="match status" value="1"/>
</dbReference>
<dbReference type="Gene3D" id="3.40.50.1980">
    <property type="entry name" value="Nitrogenase molybdenum iron protein domain"/>
    <property type="match status" value="2"/>
</dbReference>
<feature type="signal peptide" evidence="1">
    <location>
        <begin position="1"/>
        <end position="27"/>
    </location>
</feature>
<dbReference type="PANTHER" id="PTHR30535:SF34">
    <property type="entry name" value="MOLYBDATE-BINDING PROTEIN MOLA"/>
    <property type="match status" value="1"/>
</dbReference>
<protein>
    <submittedName>
        <fullName evidence="3">ABC transporter substrate-binding protein</fullName>
    </submittedName>
</protein>
<feature type="chain" id="PRO_5032587583" evidence="1">
    <location>
        <begin position="28"/>
        <end position="285"/>
    </location>
</feature>
<dbReference type="InterPro" id="IPR050902">
    <property type="entry name" value="ABC_Transporter_SBP"/>
</dbReference>
<keyword evidence="4" id="KW-1185">Reference proteome</keyword>
<gene>
    <name evidence="3" type="ORF">GN330_06570</name>
</gene>
<reference evidence="3 4" key="1">
    <citation type="submission" date="2019-12" db="EMBL/GenBank/DDBJ databases">
        <title>Nitratireductor arenosus sp. nov., Isolated from sea sand, Jeju island, South Korea.</title>
        <authorList>
            <person name="Kim W."/>
        </authorList>
    </citation>
    <scope>NUCLEOTIDE SEQUENCE [LARGE SCALE GENOMIC DNA]</scope>
    <source>
        <strain evidence="3 4">CAU 1489</strain>
    </source>
</reference>
<dbReference type="InterPro" id="IPR002491">
    <property type="entry name" value="ABC_transptr_periplasmic_BD"/>
</dbReference>
<dbReference type="PROSITE" id="PS51257">
    <property type="entry name" value="PROKAR_LIPOPROTEIN"/>
    <property type="match status" value="1"/>
</dbReference>
<comment type="caution">
    <text evidence="3">The sequence shown here is derived from an EMBL/GenBank/DDBJ whole genome shotgun (WGS) entry which is preliminary data.</text>
</comment>
<evidence type="ECO:0000313" key="3">
    <source>
        <dbReference type="EMBL" id="MVA96913.1"/>
    </source>
</evidence>
<dbReference type="Proteomes" id="UP000463224">
    <property type="component" value="Unassembled WGS sequence"/>
</dbReference>
<dbReference type="EMBL" id="WPHG01000001">
    <property type="protein sequence ID" value="MVA96913.1"/>
    <property type="molecule type" value="Genomic_DNA"/>
</dbReference>
<evidence type="ECO:0000313" key="4">
    <source>
        <dbReference type="Proteomes" id="UP000463224"/>
    </source>
</evidence>
<organism evidence="3 4">
    <name type="scientific">Nitratireductor arenosus</name>
    <dbReference type="NCBI Taxonomy" id="2682096"/>
    <lineage>
        <taxon>Bacteria</taxon>
        <taxon>Pseudomonadati</taxon>
        <taxon>Pseudomonadota</taxon>
        <taxon>Alphaproteobacteria</taxon>
        <taxon>Hyphomicrobiales</taxon>
        <taxon>Phyllobacteriaceae</taxon>
        <taxon>Nitratireductor</taxon>
    </lineage>
</organism>
<feature type="domain" description="Fe/B12 periplasmic-binding" evidence="2">
    <location>
        <begin position="33"/>
        <end position="284"/>
    </location>
</feature>
<accession>A0A844QFS9</accession>
<name>A0A844QFS9_9HYPH</name>
<dbReference type="PANTHER" id="PTHR30535">
    <property type="entry name" value="VITAMIN B12-BINDING PROTEIN"/>
    <property type="match status" value="1"/>
</dbReference>
<keyword evidence="1" id="KW-0732">Signal</keyword>
<proteinExistence type="predicted"/>
<sequence>MTQRLFLCRWLGAACMAALAACAPARAESVPKRVVSMNLCTDQLAMLIADEDQLHSVSHLAADPGASVLAERAGAYVVNHGLAEEIFLMRPDLVIAGTYTTRTTVALLRRLGFRVEEFAPETGFDDIRQNIARMGAILGRRDRAVALTAALDAGLAALAASPAQGSVAVYSSNSYTVGPGSLADAVIAETGLDNIAASLGISGAGRLPLESLITADPDLVVTGARRFDNPALAQENFRHPAFRAFARQAVEVDIPDKYWLCGAPFTLIAARILKQAARRLEAGQE</sequence>
<dbReference type="AlphaFoldDB" id="A0A844QFS9"/>